<keyword evidence="2" id="KW-1185">Reference proteome</keyword>
<organism evidence="1 2">
    <name type="scientific">Bifidobacterium aemilianum</name>
    <dbReference type="NCBI Taxonomy" id="2493120"/>
    <lineage>
        <taxon>Bacteria</taxon>
        <taxon>Bacillati</taxon>
        <taxon>Actinomycetota</taxon>
        <taxon>Actinomycetes</taxon>
        <taxon>Bifidobacteriales</taxon>
        <taxon>Bifidobacteriaceae</taxon>
        <taxon>Bifidobacterium</taxon>
    </lineage>
</organism>
<gene>
    <name evidence="1" type="ORF">CRD60_06970</name>
</gene>
<name>A0A366K9M7_9BIFI</name>
<dbReference type="InterPro" id="IPR047589">
    <property type="entry name" value="DUF11_rpt"/>
</dbReference>
<dbReference type="OrthoDB" id="134475at2"/>
<comment type="caution">
    <text evidence="1">The sequence shown here is derived from an EMBL/GenBank/DDBJ whole genome shotgun (WGS) entry which is preliminary data.</text>
</comment>
<evidence type="ECO:0000313" key="2">
    <source>
        <dbReference type="Proteomes" id="UP000252530"/>
    </source>
</evidence>
<sequence>MKTMTWTWGNMTLEPGECLVIKLPLQVGTGQAATQTNQITVAADKSKAGLPSSTTETVCDRNFSGTGSCKVQVRIQTHQAAKTELEKYVDAGGFSDTLPDGSDCDVPNRITWGGSDWVKSPCHRQTTPGEELTYRIKAYNAGSSDTQSFRVVDELPMVNDKVTVVDALRGTTITPEYVQGSARVLADQDVQALGARDDVSAKTEYTSATDPCAL</sequence>
<dbReference type="NCBIfam" id="TIGR01451">
    <property type="entry name" value="B_ant_repeat"/>
    <property type="match status" value="1"/>
</dbReference>
<dbReference type="EMBL" id="PDCG01000007">
    <property type="protein sequence ID" value="RBP97361.1"/>
    <property type="molecule type" value="Genomic_DNA"/>
</dbReference>
<protein>
    <recommendedName>
        <fullName evidence="3">DUF11 domain-containing protein</fullName>
    </recommendedName>
</protein>
<dbReference type="Proteomes" id="UP000252530">
    <property type="component" value="Unassembled WGS sequence"/>
</dbReference>
<evidence type="ECO:0008006" key="3">
    <source>
        <dbReference type="Google" id="ProtNLM"/>
    </source>
</evidence>
<reference evidence="1 2" key="1">
    <citation type="submission" date="2017-10" db="EMBL/GenBank/DDBJ databases">
        <title>Bifidobacterium xylocopum sp. nov. and Bifidobacterium aemilianum sp. nov., from the carpenter bee (Xylocopa violacea) digestive tract.</title>
        <authorList>
            <person name="Alberoni D."/>
            <person name="Baffoni L."/>
            <person name="Di Gioia D."/>
            <person name="Gaggia F."/>
            <person name="Biavati B."/>
        </authorList>
    </citation>
    <scope>NUCLEOTIDE SEQUENCE [LARGE SCALE GENOMIC DNA]</scope>
    <source>
        <strain evidence="1 2">XV10</strain>
    </source>
</reference>
<proteinExistence type="predicted"/>
<accession>A0A366K9M7</accession>
<evidence type="ECO:0000313" key="1">
    <source>
        <dbReference type="EMBL" id="RBP97361.1"/>
    </source>
</evidence>
<dbReference type="AlphaFoldDB" id="A0A366K9M7"/>